<accession>A0A0B1Z189</accession>
<dbReference type="Pfam" id="PF13452">
    <property type="entry name" value="FAS1_DH_region"/>
    <property type="match status" value="1"/>
</dbReference>
<protein>
    <submittedName>
        <fullName evidence="2">Acyl dehydratase</fullName>
    </submittedName>
</protein>
<comment type="caution">
    <text evidence="2">The sequence shown here is derived from an EMBL/GenBank/DDBJ whole genome shotgun (WGS) entry which is preliminary data.</text>
</comment>
<reference evidence="3" key="1">
    <citation type="submission" date="2015-03" db="EMBL/GenBank/DDBJ databases">
        <title>Pseudomonas frederiksbergensis hydrocarbon degrader.</title>
        <authorList>
            <person name="Brown L.M."/>
            <person name="Ruiz O.N."/>
            <person name="Mueller S."/>
            <person name="Gunasekera T.S."/>
        </authorList>
    </citation>
    <scope>NUCLEOTIDE SEQUENCE [LARGE SCALE GENOMIC DNA]</scope>
    <source>
        <strain evidence="3">SI8</strain>
    </source>
</reference>
<dbReference type="Gene3D" id="3.10.129.10">
    <property type="entry name" value="Hotdog Thioesterase"/>
    <property type="match status" value="1"/>
</dbReference>
<evidence type="ECO:0000259" key="1">
    <source>
        <dbReference type="Pfam" id="PF13452"/>
    </source>
</evidence>
<dbReference type="Proteomes" id="UP000030949">
    <property type="component" value="Unassembled WGS sequence"/>
</dbReference>
<dbReference type="AlphaFoldDB" id="A0A0B1Z189"/>
<dbReference type="InterPro" id="IPR039569">
    <property type="entry name" value="FAS1-like_DH_region"/>
</dbReference>
<dbReference type="RefSeq" id="WP_039592975.1">
    <property type="nucleotide sequence ID" value="NZ_JQGJ02000001.1"/>
</dbReference>
<evidence type="ECO:0000313" key="3">
    <source>
        <dbReference type="Proteomes" id="UP000030949"/>
    </source>
</evidence>
<evidence type="ECO:0000313" key="2">
    <source>
        <dbReference type="EMBL" id="KHK63058.1"/>
    </source>
</evidence>
<dbReference type="OrthoDB" id="7058495at2"/>
<organism evidence="2 3">
    <name type="scientific">Pseudomonas frederiksbergensis</name>
    <dbReference type="NCBI Taxonomy" id="104087"/>
    <lineage>
        <taxon>Bacteria</taxon>
        <taxon>Pseudomonadati</taxon>
        <taxon>Pseudomonadota</taxon>
        <taxon>Gammaproteobacteria</taxon>
        <taxon>Pseudomonadales</taxon>
        <taxon>Pseudomonadaceae</taxon>
        <taxon>Pseudomonas</taxon>
    </lineage>
</organism>
<gene>
    <name evidence="2" type="ORF">JZ00_19895</name>
</gene>
<dbReference type="SUPFAM" id="SSF54637">
    <property type="entry name" value="Thioesterase/thiol ester dehydrase-isomerase"/>
    <property type="match status" value="1"/>
</dbReference>
<dbReference type="InterPro" id="IPR029069">
    <property type="entry name" value="HotDog_dom_sf"/>
</dbReference>
<name>A0A0B1Z189_9PSED</name>
<sequence length="151" mass="16939">MSLITESIRSCIGAALPPVRFEVCRSDIRKYAVATGQRQARFLNGDEAPLMFLFGVLMPVLPLDQLLDDGRQPDNPLVPELPLKRIMAGGCQYQVHRRINAGDVLVCRQTLVDIYEKEGAQGPLIFLVFENRFESEAGLLLVTERLTRIAR</sequence>
<dbReference type="EMBL" id="JQGJ01000013">
    <property type="protein sequence ID" value="KHK63058.1"/>
    <property type="molecule type" value="Genomic_DNA"/>
</dbReference>
<proteinExistence type="predicted"/>
<feature type="domain" description="FAS1-like dehydratase" evidence="1">
    <location>
        <begin position="11"/>
        <end position="142"/>
    </location>
</feature>